<keyword evidence="2" id="KW-0732">Signal</keyword>
<organism evidence="4 5">
    <name type="scientific">Streptomyces sp. 900129855</name>
    <dbReference type="NCBI Taxonomy" id="3155129"/>
    <lineage>
        <taxon>Bacteria</taxon>
        <taxon>Bacillati</taxon>
        <taxon>Actinomycetota</taxon>
        <taxon>Actinomycetes</taxon>
        <taxon>Kitasatosporales</taxon>
        <taxon>Streptomycetaceae</taxon>
        <taxon>Streptomyces</taxon>
    </lineage>
</organism>
<evidence type="ECO:0000313" key="5">
    <source>
        <dbReference type="Proteomes" id="UP001550739"/>
    </source>
</evidence>
<protein>
    <submittedName>
        <fullName evidence="4">DUF4232 domain-containing protein</fullName>
    </submittedName>
</protein>
<sequence length="233" mass="22267">MRLLHSATALAATSALALTLTACGNGSGNDTSGGQPSASTSASSATAAGSNTAENAGATKDADSSTGSGNSTGSGSSAAGSSTGGGTGASGDGTGADRCHTAGLGFSFGSGDGKVSSSDDQQQLPVVLKNKTSAACTIQGFPGVDLKSSGGSWSLTRSSATSKKITLAAGGSATFTITFLPWTQGSGTEFKATSVVITPPNETTSTTLAWPGGSVLLQDGATHPGTYTGPVGS</sequence>
<proteinExistence type="predicted"/>
<evidence type="ECO:0000256" key="2">
    <source>
        <dbReference type="SAM" id="SignalP"/>
    </source>
</evidence>
<dbReference type="PROSITE" id="PS51257">
    <property type="entry name" value="PROKAR_LIPOPROTEIN"/>
    <property type="match status" value="1"/>
</dbReference>
<comment type="caution">
    <text evidence="4">The sequence shown here is derived from an EMBL/GenBank/DDBJ whole genome shotgun (WGS) entry which is preliminary data.</text>
</comment>
<keyword evidence="5" id="KW-1185">Reference proteome</keyword>
<feature type="chain" id="PRO_5047301305" evidence="2">
    <location>
        <begin position="18"/>
        <end position="233"/>
    </location>
</feature>
<evidence type="ECO:0000313" key="4">
    <source>
        <dbReference type="EMBL" id="MEU3782535.1"/>
    </source>
</evidence>
<dbReference type="Proteomes" id="UP001550739">
    <property type="component" value="Unassembled WGS sequence"/>
</dbReference>
<dbReference type="RefSeq" id="WP_334580370.1">
    <property type="nucleotide sequence ID" value="NZ_JBEZVE010000009.1"/>
</dbReference>
<gene>
    <name evidence="4" type="ORF">AB0E89_18495</name>
</gene>
<feature type="signal peptide" evidence="2">
    <location>
        <begin position="1"/>
        <end position="17"/>
    </location>
</feature>
<feature type="compositionally biased region" description="Low complexity" evidence="1">
    <location>
        <begin position="32"/>
        <end position="81"/>
    </location>
</feature>
<dbReference type="InterPro" id="IPR013783">
    <property type="entry name" value="Ig-like_fold"/>
</dbReference>
<dbReference type="Gene3D" id="2.60.40.10">
    <property type="entry name" value="Immunoglobulins"/>
    <property type="match status" value="1"/>
</dbReference>
<feature type="compositionally biased region" description="Gly residues" evidence="1">
    <location>
        <begin position="82"/>
        <end position="94"/>
    </location>
</feature>
<feature type="region of interest" description="Disordered" evidence="1">
    <location>
        <begin position="28"/>
        <end position="94"/>
    </location>
</feature>
<feature type="domain" description="DUF4232" evidence="3">
    <location>
        <begin position="99"/>
        <end position="212"/>
    </location>
</feature>
<evidence type="ECO:0000259" key="3">
    <source>
        <dbReference type="Pfam" id="PF14016"/>
    </source>
</evidence>
<accession>A0ABV2ZKC0</accession>
<evidence type="ECO:0000256" key="1">
    <source>
        <dbReference type="SAM" id="MobiDB-lite"/>
    </source>
</evidence>
<dbReference type="InterPro" id="IPR025326">
    <property type="entry name" value="DUF4232"/>
</dbReference>
<reference evidence="4 5" key="1">
    <citation type="submission" date="2024-06" db="EMBL/GenBank/DDBJ databases">
        <title>The Natural Products Discovery Center: Release of the First 8490 Sequenced Strains for Exploring Actinobacteria Biosynthetic Diversity.</title>
        <authorList>
            <person name="Kalkreuter E."/>
            <person name="Kautsar S.A."/>
            <person name="Yang D."/>
            <person name="Bader C.D."/>
            <person name="Teijaro C.N."/>
            <person name="Fluegel L."/>
            <person name="Davis C.M."/>
            <person name="Simpson J.R."/>
            <person name="Lauterbach L."/>
            <person name="Steele A.D."/>
            <person name="Gui C."/>
            <person name="Meng S."/>
            <person name="Li G."/>
            <person name="Viehrig K."/>
            <person name="Ye F."/>
            <person name="Su P."/>
            <person name="Kiefer A.F."/>
            <person name="Nichols A."/>
            <person name="Cepeda A.J."/>
            <person name="Yan W."/>
            <person name="Fan B."/>
            <person name="Jiang Y."/>
            <person name="Adhikari A."/>
            <person name="Zheng C.-J."/>
            <person name="Schuster L."/>
            <person name="Cowan T.M."/>
            <person name="Smanski M.J."/>
            <person name="Chevrette M.G."/>
            <person name="De Carvalho L.P.S."/>
            <person name="Shen B."/>
        </authorList>
    </citation>
    <scope>NUCLEOTIDE SEQUENCE [LARGE SCALE GENOMIC DNA]</scope>
    <source>
        <strain evidence="4 5">NPDC033843</strain>
    </source>
</reference>
<dbReference type="Pfam" id="PF14016">
    <property type="entry name" value="DUF4232"/>
    <property type="match status" value="1"/>
</dbReference>
<dbReference type="EMBL" id="JBEZVE010000009">
    <property type="protein sequence ID" value="MEU3782535.1"/>
    <property type="molecule type" value="Genomic_DNA"/>
</dbReference>
<name>A0ABV2ZKC0_9ACTN</name>